<evidence type="ECO:0000313" key="5">
    <source>
        <dbReference type="Proteomes" id="UP001201812"/>
    </source>
</evidence>
<evidence type="ECO:0000256" key="3">
    <source>
        <dbReference type="SAM" id="SignalP"/>
    </source>
</evidence>
<comment type="caution">
    <text evidence="4">The sequence shown here is derived from an EMBL/GenBank/DDBJ whole genome shotgun (WGS) entry which is preliminary data.</text>
</comment>
<keyword evidence="3" id="KW-0732">Signal</keyword>
<dbReference type="Proteomes" id="UP001201812">
    <property type="component" value="Unassembled WGS sequence"/>
</dbReference>
<feature type="compositionally biased region" description="Basic and acidic residues" evidence="2">
    <location>
        <begin position="510"/>
        <end position="532"/>
    </location>
</feature>
<sequence length="540" mass="61732">MKHLFLLIAISTSLLHSNVQCARRRRAEKSEAEVDRIFVTSMETLIHLMDRTRACVSAPPKQLFDPNNPGTITVSIDSESTDQVDINLRNSYQEFMNMTAVRKYLEQMDKGPHKKTAETLVNSYWACRVQGKASELAGKFNGSKWERETGWGVDFHTFYDDVKSDSAPSYLKNNKEKATKYHEKYKDFIQKLLDMQMLEFSLKEMKDLKPDGVEFRPLYDPVYWLDHVNVAMSPKDDLPDEKVKKMVEKGFTDGAFKKKEGLLEKKSQLGGGLMNLAASIATLDEGIQFLGVTDEQRVDLPAGVYRTLNVDFVAAAEKHKEAFKPIDLNRFANPLQKSYDTYVKKAQDWEDKHPRELNKEHFALKWAYGIVRNAKKQIEKLNLEKEFELKAAETDANEYVEAIRQIEIDMYGTIYERSKIEKVGLHNWRRTLAVDEVNEFRYHLRQLQVRLGALTSKLAELEDLSGLYGDNRTAAMGMAQLKNPIYKPYSSILNVPLKFDEILVPAQVAKKPENPRKAKGAKAEAKAEESKTPSDSQAIA</sequence>
<feature type="region of interest" description="Disordered" evidence="2">
    <location>
        <begin position="510"/>
        <end position="540"/>
    </location>
</feature>
<feature type="signal peptide" evidence="3">
    <location>
        <begin position="1"/>
        <end position="21"/>
    </location>
</feature>
<keyword evidence="1" id="KW-0175">Coiled coil</keyword>
<reference evidence="4" key="1">
    <citation type="submission" date="2022-01" db="EMBL/GenBank/DDBJ databases">
        <title>Genome Sequence Resource for Two Populations of Ditylenchus destructor, the Migratory Endoparasitic Phytonematode.</title>
        <authorList>
            <person name="Zhang H."/>
            <person name="Lin R."/>
            <person name="Xie B."/>
        </authorList>
    </citation>
    <scope>NUCLEOTIDE SEQUENCE</scope>
    <source>
        <strain evidence="4">BazhouSP</strain>
    </source>
</reference>
<evidence type="ECO:0000256" key="1">
    <source>
        <dbReference type="SAM" id="Coils"/>
    </source>
</evidence>
<keyword evidence="5" id="KW-1185">Reference proteome</keyword>
<proteinExistence type="predicted"/>
<evidence type="ECO:0000313" key="4">
    <source>
        <dbReference type="EMBL" id="KAI1696032.1"/>
    </source>
</evidence>
<evidence type="ECO:0000256" key="2">
    <source>
        <dbReference type="SAM" id="MobiDB-lite"/>
    </source>
</evidence>
<feature type="chain" id="PRO_5042218908" evidence="3">
    <location>
        <begin position="22"/>
        <end position="540"/>
    </location>
</feature>
<accession>A0AAD4MJH8</accession>
<dbReference type="AlphaFoldDB" id="A0AAD4MJH8"/>
<feature type="coiled-coil region" evidence="1">
    <location>
        <begin position="371"/>
        <end position="409"/>
    </location>
</feature>
<protein>
    <submittedName>
        <fullName evidence="4">Uncharacterized protein</fullName>
    </submittedName>
</protein>
<organism evidence="4 5">
    <name type="scientific">Ditylenchus destructor</name>
    <dbReference type="NCBI Taxonomy" id="166010"/>
    <lineage>
        <taxon>Eukaryota</taxon>
        <taxon>Metazoa</taxon>
        <taxon>Ecdysozoa</taxon>
        <taxon>Nematoda</taxon>
        <taxon>Chromadorea</taxon>
        <taxon>Rhabditida</taxon>
        <taxon>Tylenchina</taxon>
        <taxon>Tylenchomorpha</taxon>
        <taxon>Sphaerularioidea</taxon>
        <taxon>Anguinidae</taxon>
        <taxon>Anguininae</taxon>
        <taxon>Ditylenchus</taxon>
    </lineage>
</organism>
<name>A0AAD4MJH8_9BILA</name>
<dbReference type="EMBL" id="JAKKPZ010000355">
    <property type="protein sequence ID" value="KAI1696032.1"/>
    <property type="molecule type" value="Genomic_DNA"/>
</dbReference>
<gene>
    <name evidence="4" type="ORF">DdX_19259</name>
</gene>